<dbReference type="PRINTS" id="PR00080">
    <property type="entry name" value="SDRFAMILY"/>
</dbReference>
<dbReference type="RefSeq" id="WP_171399777.1">
    <property type="nucleotide sequence ID" value="NZ_CP049838.1"/>
</dbReference>
<organism evidence="4 5">
    <name type="scientific">Streptomyces asoensis</name>
    <dbReference type="NCBI Taxonomy" id="249586"/>
    <lineage>
        <taxon>Bacteria</taxon>
        <taxon>Bacillati</taxon>
        <taxon>Actinomycetota</taxon>
        <taxon>Actinomycetes</taxon>
        <taxon>Kitasatosporales</taxon>
        <taxon>Streptomycetaceae</taxon>
        <taxon>Streptomyces</taxon>
    </lineage>
</organism>
<keyword evidence="2" id="KW-0560">Oxidoreductase</keyword>
<proteinExistence type="inferred from homology"/>
<name>A0A6M4WV89_9ACTN</name>
<dbReference type="SUPFAM" id="SSF51735">
    <property type="entry name" value="NAD(P)-binding Rossmann-fold domains"/>
    <property type="match status" value="1"/>
</dbReference>
<sequence length="281" mass="29625">MPNKANKVALVTGASSGIGESTALRLLKAGFIVYGAARRVDRMGALAAAGVRTLPLDVTDGMSAKSAIDRIIEDEGRIDVLVNNAGYGSYGALEDVPLDEARAQIDVNLFGLAHLTQLVLPHMRAQRSGTIVNISSMGGRFATPMGVWYHASKFAVEGLSDALRLELKRFGVDVVLIEPGSIHTEWGAIAADKLRAVSGHGPYAEQAEAMAKSLESSSREGARMTSPPSVIADAVAKAATARRPRIRYRVGFGAGPLILLSRLLPARAFDALIKRGSGVPA</sequence>
<evidence type="ECO:0000256" key="1">
    <source>
        <dbReference type="ARBA" id="ARBA00006484"/>
    </source>
</evidence>
<dbReference type="CDD" id="cd05374">
    <property type="entry name" value="17beta-HSD-like_SDR_c"/>
    <property type="match status" value="1"/>
</dbReference>
<dbReference type="PRINTS" id="PR00081">
    <property type="entry name" value="GDHRDH"/>
</dbReference>
<dbReference type="PANTHER" id="PTHR44169:SF6">
    <property type="entry name" value="NADPH-DEPENDENT 1-ACYLDIHYDROXYACETONE PHOSPHATE REDUCTASE"/>
    <property type="match status" value="1"/>
</dbReference>
<dbReference type="Proteomes" id="UP000502665">
    <property type="component" value="Chromosome"/>
</dbReference>
<dbReference type="EMBL" id="CP049838">
    <property type="protein sequence ID" value="QJT04437.1"/>
    <property type="molecule type" value="Genomic_DNA"/>
</dbReference>
<protein>
    <submittedName>
        <fullName evidence="4">Oxidoreductase</fullName>
    </submittedName>
</protein>
<dbReference type="InterPro" id="IPR002347">
    <property type="entry name" value="SDR_fam"/>
</dbReference>
<dbReference type="InterPro" id="IPR036291">
    <property type="entry name" value="NAD(P)-bd_dom_sf"/>
</dbReference>
<keyword evidence="5" id="KW-1185">Reference proteome</keyword>
<evidence type="ECO:0000256" key="3">
    <source>
        <dbReference type="RuleBase" id="RU000363"/>
    </source>
</evidence>
<dbReference type="NCBIfam" id="NF004826">
    <property type="entry name" value="PRK06182.1"/>
    <property type="match status" value="1"/>
</dbReference>
<dbReference type="Pfam" id="PF00106">
    <property type="entry name" value="adh_short"/>
    <property type="match status" value="1"/>
</dbReference>
<evidence type="ECO:0000313" key="4">
    <source>
        <dbReference type="EMBL" id="QJT04437.1"/>
    </source>
</evidence>
<gene>
    <name evidence="4" type="ORF">G9272_32500</name>
</gene>
<dbReference type="AlphaFoldDB" id="A0A6M4WV89"/>
<dbReference type="PANTHER" id="PTHR44169">
    <property type="entry name" value="NADPH-DEPENDENT 1-ACYLDIHYDROXYACETONE PHOSPHATE REDUCTASE"/>
    <property type="match status" value="1"/>
</dbReference>
<dbReference type="Gene3D" id="3.40.50.720">
    <property type="entry name" value="NAD(P)-binding Rossmann-like Domain"/>
    <property type="match status" value="1"/>
</dbReference>
<accession>A0A6M4WV89</accession>
<reference evidence="4" key="1">
    <citation type="submission" date="2020-03" db="EMBL/GenBank/DDBJ databases">
        <title>Molecular networking-based the target discovery of potent antiproliferative macrolactams: 5/6/7/16 polycyclic ansamycins and glycosylated trienomycin from Streptomyces cacaoi subsp. asoensis.</title>
        <authorList>
            <person name="Liu L.-L."/>
        </authorList>
    </citation>
    <scope>NUCLEOTIDE SEQUENCE [LARGE SCALE GENOMIC DNA]</scope>
    <source>
        <strain evidence="4">H2S5</strain>
    </source>
</reference>
<evidence type="ECO:0000256" key="2">
    <source>
        <dbReference type="ARBA" id="ARBA00023002"/>
    </source>
</evidence>
<dbReference type="GO" id="GO:0016491">
    <property type="term" value="F:oxidoreductase activity"/>
    <property type="evidence" value="ECO:0007669"/>
    <property type="project" value="UniProtKB-KW"/>
</dbReference>
<evidence type="ECO:0000313" key="5">
    <source>
        <dbReference type="Proteomes" id="UP000502665"/>
    </source>
</evidence>
<comment type="similarity">
    <text evidence="1 3">Belongs to the short-chain dehydrogenases/reductases (SDR) family.</text>
</comment>